<evidence type="ECO:0000256" key="2">
    <source>
        <dbReference type="ARBA" id="ARBA00012588"/>
    </source>
</evidence>
<comment type="caution">
    <text evidence="6">The sequence shown here is derived from an EMBL/GenBank/DDBJ whole genome shotgun (WGS) entry which is preliminary data.</text>
</comment>
<evidence type="ECO:0000256" key="4">
    <source>
        <dbReference type="ARBA" id="ARBA00022679"/>
    </source>
</evidence>
<keyword evidence="4" id="KW-0808">Transferase</keyword>
<keyword evidence="3" id="KW-0328">Glycosyltransferase</keyword>
<dbReference type="SUPFAM" id="SSF53756">
    <property type="entry name" value="UDP-Glycosyltransferase/glycogen phosphorylase"/>
    <property type="match status" value="1"/>
</dbReference>
<proteinExistence type="predicted"/>
<dbReference type="GO" id="GO:0009011">
    <property type="term" value="F:alpha-1,4-glucan glucosyltransferase (ADP-glucose donor) activity"/>
    <property type="evidence" value="ECO:0007669"/>
    <property type="project" value="UniProtKB-EC"/>
</dbReference>
<sequence>MAAAANGEAVESDSKKPTILVVTPEITYLPEGMGNMAQRMHAKAGGMADVSASLVSALYDQGADVHVALPNYRRMFNMDVQAHHDREYSRVRENLGKERIHLAEDRVFYHRDQIYADENLRVSLAFQREVINHIIPQVRPDLIHCNDWMTGLIPAVAKRFDIPSLITLHNIHTEKVTMAEIEDRGIDAAEFWEHLFFERPPYSYEESRIHNPTDLLASGIFASDHVNTVSETFLYEVVEGRHDFVPDSIKNELANKHYAGCASGILNAPDVSYDPLTDDSLAFKYSAENVMEGKAANKRRLQEATGLNVNPNAPVLFWPSRLDPMQKGCQLFADILYQTVADYSDVDLQVAIIANGTFKTHFENIVKMHGLAGRVAVVDFDEDLSRLGYAGADFMIMPSRFEPCGLPQMVSPKYGTLSVAHDTGGIHDTVEHLHQDCSQGNGFRFQHYSPEGLRWGINEAIGFFKRSYEEKQHVLARIMRESATRFNHTTTAAAYINRYETMLGCKVGG</sequence>
<dbReference type="Gene3D" id="3.40.50.2000">
    <property type="entry name" value="Glycogen Phosphorylase B"/>
    <property type="match status" value="2"/>
</dbReference>
<keyword evidence="7" id="KW-1185">Reference proteome</keyword>
<comment type="catalytic activity">
    <reaction evidence="1">
        <text>[(1-&gt;4)-alpha-D-glucosyl](n) + ADP-alpha-D-glucose = [(1-&gt;4)-alpha-D-glucosyl](n+1) + ADP + H(+)</text>
        <dbReference type="Rhea" id="RHEA:18189"/>
        <dbReference type="Rhea" id="RHEA-COMP:9584"/>
        <dbReference type="Rhea" id="RHEA-COMP:9587"/>
        <dbReference type="ChEBI" id="CHEBI:15378"/>
        <dbReference type="ChEBI" id="CHEBI:15444"/>
        <dbReference type="ChEBI" id="CHEBI:57498"/>
        <dbReference type="ChEBI" id="CHEBI:456216"/>
        <dbReference type="EC" id="2.4.1.21"/>
    </reaction>
</comment>
<feature type="domain" description="Starch synthase catalytic" evidence="5">
    <location>
        <begin position="42"/>
        <end position="240"/>
    </location>
</feature>
<evidence type="ECO:0000256" key="3">
    <source>
        <dbReference type="ARBA" id="ARBA00022676"/>
    </source>
</evidence>
<dbReference type="PANTHER" id="PTHR45825:SF11">
    <property type="entry name" value="ALPHA AMYLASE DOMAIN-CONTAINING PROTEIN"/>
    <property type="match status" value="1"/>
</dbReference>
<evidence type="ECO:0000313" key="6">
    <source>
        <dbReference type="EMBL" id="MBK1853970.1"/>
    </source>
</evidence>
<dbReference type="InterPro" id="IPR013534">
    <property type="entry name" value="Starch_synth_cat_dom"/>
</dbReference>
<name>A0AAE2S9Q2_9BACT</name>
<reference evidence="6" key="1">
    <citation type="submission" date="2021-01" db="EMBL/GenBank/DDBJ databases">
        <title>Modified the classification status of verrucomicrobia.</title>
        <authorList>
            <person name="Feng X."/>
        </authorList>
    </citation>
    <scope>NUCLEOTIDE SEQUENCE</scope>
    <source>
        <strain evidence="6">5K15</strain>
    </source>
</reference>
<evidence type="ECO:0000313" key="7">
    <source>
        <dbReference type="Proteomes" id="UP000634206"/>
    </source>
</evidence>
<protein>
    <recommendedName>
        <fullName evidence="2">starch synthase</fullName>
        <ecNumber evidence="2">2.4.1.21</ecNumber>
    </recommendedName>
</protein>
<evidence type="ECO:0000259" key="5">
    <source>
        <dbReference type="Pfam" id="PF08323"/>
    </source>
</evidence>
<dbReference type="Pfam" id="PF08323">
    <property type="entry name" value="Glyco_transf_5"/>
    <property type="match status" value="1"/>
</dbReference>
<organism evidence="6 7">
    <name type="scientific">Oceaniferula flava</name>
    <dbReference type="NCBI Taxonomy" id="2800421"/>
    <lineage>
        <taxon>Bacteria</taxon>
        <taxon>Pseudomonadati</taxon>
        <taxon>Verrucomicrobiota</taxon>
        <taxon>Verrucomicrobiia</taxon>
        <taxon>Verrucomicrobiales</taxon>
        <taxon>Verrucomicrobiaceae</taxon>
        <taxon>Oceaniferula</taxon>
    </lineage>
</organism>
<dbReference type="EMBL" id="JAENIG010000002">
    <property type="protein sequence ID" value="MBK1853970.1"/>
    <property type="molecule type" value="Genomic_DNA"/>
</dbReference>
<evidence type="ECO:0000256" key="1">
    <source>
        <dbReference type="ARBA" id="ARBA00001478"/>
    </source>
</evidence>
<accession>A0AAE2S9Q2</accession>
<dbReference type="EC" id="2.4.1.21" evidence="2"/>
<dbReference type="Proteomes" id="UP000634206">
    <property type="component" value="Unassembled WGS sequence"/>
</dbReference>
<dbReference type="AlphaFoldDB" id="A0AAE2S9Q2"/>
<dbReference type="PANTHER" id="PTHR45825">
    <property type="entry name" value="GRANULE-BOUND STARCH SYNTHASE 1, CHLOROPLASTIC/AMYLOPLASTIC"/>
    <property type="match status" value="1"/>
</dbReference>
<dbReference type="Pfam" id="PF13692">
    <property type="entry name" value="Glyco_trans_1_4"/>
    <property type="match status" value="1"/>
</dbReference>
<gene>
    <name evidence="6" type="ORF">JIN83_03290</name>
</gene>